<dbReference type="Gene3D" id="3.90.280.10">
    <property type="entry name" value="PEBP-like"/>
    <property type="match status" value="1"/>
</dbReference>
<dbReference type="STRING" id="1212491.LFA_1820"/>
<dbReference type="RefSeq" id="WP_045095754.1">
    <property type="nucleotide sequence ID" value="NZ_LN614827.1"/>
</dbReference>
<evidence type="ECO:0000313" key="2">
    <source>
        <dbReference type="EMBL" id="CEG57218.1"/>
    </source>
</evidence>
<keyword evidence="1" id="KW-0732">Signal</keyword>
<keyword evidence="3" id="KW-1185">Reference proteome</keyword>
<gene>
    <name evidence="2" type="ORF">LFA_1820</name>
</gene>
<evidence type="ECO:0000313" key="3">
    <source>
        <dbReference type="Proteomes" id="UP000032430"/>
    </source>
</evidence>
<reference evidence="3" key="1">
    <citation type="submission" date="2014-09" db="EMBL/GenBank/DDBJ databases">
        <authorList>
            <person name="Gomez-Valero L."/>
        </authorList>
    </citation>
    <scope>NUCLEOTIDE SEQUENCE [LARGE SCALE GENOMIC DNA]</scope>
    <source>
        <strain evidence="3">ATCC700992</strain>
    </source>
</reference>
<dbReference type="CDD" id="cd00865">
    <property type="entry name" value="PEBP_bact_arch"/>
    <property type="match status" value="1"/>
</dbReference>
<evidence type="ECO:0000256" key="1">
    <source>
        <dbReference type="SAM" id="SignalP"/>
    </source>
</evidence>
<feature type="signal peptide" evidence="1">
    <location>
        <begin position="1"/>
        <end position="19"/>
    </location>
</feature>
<dbReference type="InterPro" id="IPR036610">
    <property type="entry name" value="PEBP-like_sf"/>
</dbReference>
<dbReference type="Pfam" id="PF01161">
    <property type="entry name" value="PBP"/>
    <property type="match status" value="1"/>
</dbReference>
<feature type="chain" id="PRO_5001942620" description="Phosphatidylethanolamine-binding protein" evidence="1">
    <location>
        <begin position="20"/>
        <end position="174"/>
    </location>
</feature>
<accession>A0A098G412</accession>
<dbReference type="KEGG" id="lfa:LFA_1820"/>
<dbReference type="PANTHER" id="PTHR30289">
    <property type="entry name" value="UNCHARACTERIZED PROTEIN YBCL-RELATED"/>
    <property type="match status" value="1"/>
</dbReference>
<sequence length="174" mass="18895">MKKYFLFLSLCICSYSTFAAQFTLESSAFQPNTLIPAQYTCSGDNKSPPLAWHNAPPKTKSFALVVEDPNGPDDTPITHWILFNIPPSETQINANGLLPKGAAAGKNSWNNIDYRGPCPSIGAHSYTFKIYALDNVLALNNGAIRDDILNAITGHVLASAQLTGLYQKIPAQPQ</sequence>
<dbReference type="PANTHER" id="PTHR30289:SF1">
    <property type="entry name" value="PEBP (PHOSPHATIDYLETHANOLAMINE-BINDING PROTEIN) FAMILY PROTEIN"/>
    <property type="match status" value="1"/>
</dbReference>
<evidence type="ECO:0008006" key="4">
    <source>
        <dbReference type="Google" id="ProtNLM"/>
    </source>
</evidence>
<dbReference type="SUPFAM" id="SSF49777">
    <property type="entry name" value="PEBP-like"/>
    <property type="match status" value="1"/>
</dbReference>
<dbReference type="InterPro" id="IPR005247">
    <property type="entry name" value="YbhB_YbcL/LppC-like"/>
</dbReference>
<dbReference type="OrthoDB" id="9797506at2"/>
<dbReference type="AlphaFoldDB" id="A0A098G412"/>
<dbReference type="EMBL" id="LN614827">
    <property type="protein sequence ID" value="CEG57218.1"/>
    <property type="molecule type" value="Genomic_DNA"/>
</dbReference>
<dbReference type="Proteomes" id="UP000032430">
    <property type="component" value="Chromosome I"/>
</dbReference>
<organism evidence="2 3">
    <name type="scientific">Legionella fallonii LLAP-10</name>
    <dbReference type="NCBI Taxonomy" id="1212491"/>
    <lineage>
        <taxon>Bacteria</taxon>
        <taxon>Pseudomonadati</taxon>
        <taxon>Pseudomonadota</taxon>
        <taxon>Gammaproteobacteria</taxon>
        <taxon>Legionellales</taxon>
        <taxon>Legionellaceae</taxon>
        <taxon>Legionella</taxon>
    </lineage>
</organism>
<dbReference type="InterPro" id="IPR008914">
    <property type="entry name" value="PEBP"/>
</dbReference>
<dbReference type="HOGENOM" id="CLU_083918_3_2_6"/>
<dbReference type="NCBIfam" id="TIGR00481">
    <property type="entry name" value="YbhB/YbcL family Raf kinase inhibitor-like protein"/>
    <property type="match status" value="1"/>
</dbReference>
<name>A0A098G412_9GAMM</name>
<proteinExistence type="predicted"/>
<protein>
    <recommendedName>
        <fullName evidence="4">Phosphatidylethanolamine-binding protein</fullName>
    </recommendedName>
</protein>